<reference evidence="2 3" key="1">
    <citation type="journal article" date="2013" name="Mar. Genomics">
        <title>Expression of sulfatases in Rhodopirellula baltica and the diversity of sulfatases in the genus Rhodopirellula.</title>
        <authorList>
            <person name="Wegner C.E."/>
            <person name="Richter-Heitmann T."/>
            <person name="Klindworth A."/>
            <person name="Klockow C."/>
            <person name="Richter M."/>
            <person name="Achstetter T."/>
            <person name="Glockner F.O."/>
            <person name="Harder J."/>
        </authorList>
    </citation>
    <scope>NUCLEOTIDE SEQUENCE [LARGE SCALE GENOMIC DNA]</scope>
    <source>
        <strain evidence="2 3">SM41</strain>
    </source>
</reference>
<gene>
    <name evidence="2" type="ORF">RSSM_05044</name>
</gene>
<comment type="caution">
    <text evidence="2">The sequence shown here is derived from an EMBL/GenBank/DDBJ whole genome shotgun (WGS) entry which is preliminary data.</text>
</comment>
<dbReference type="PATRIC" id="fig|1263870.3.peg.5335"/>
<accession>M5TWE9</accession>
<evidence type="ECO:0000313" key="3">
    <source>
        <dbReference type="Proteomes" id="UP000011885"/>
    </source>
</evidence>
<proteinExistence type="predicted"/>
<dbReference type="EMBL" id="ANOH01000346">
    <property type="protein sequence ID" value="EMI53537.1"/>
    <property type="molecule type" value="Genomic_DNA"/>
</dbReference>
<organism evidence="2 3">
    <name type="scientific">Rhodopirellula sallentina SM41</name>
    <dbReference type="NCBI Taxonomy" id="1263870"/>
    <lineage>
        <taxon>Bacteria</taxon>
        <taxon>Pseudomonadati</taxon>
        <taxon>Planctomycetota</taxon>
        <taxon>Planctomycetia</taxon>
        <taxon>Pirellulales</taxon>
        <taxon>Pirellulaceae</taxon>
        <taxon>Rhodopirellula</taxon>
    </lineage>
</organism>
<dbReference type="OrthoDB" id="277935at2"/>
<dbReference type="RefSeq" id="WP_008684705.1">
    <property type="nucleotide sequence ID" value="NZ_ANOH01000346.1"/>
</dbReference>
<dbReference type="Proteomes" id="UP000011885">
    <property type="component" value="Unassembled WGS sequence"/>
</dbReference>
<sequence>MNLQNLRHPALAQEFRRWRVVAPSLCGAILVSHLSVASLSAQELPGLPALPGMPIAAPPAGDAAPDEDAAVLPGFLDVPITNEAIETMLVDSEIDLNDRAMKANRIYALAEMYRSSRSWHGDFTGFRVRNSIATEMELNVWKQAVDDYFNRRIINLKGIMREKDAYQEKADQMIRIRRNNQRRVLSQIYSNPRYAGKPESVMNELLVGFSNTPIGYGVGLEEYFASNPSHSRWDLSPEMFESLRVKSPKSKGGQLVFSLSDPVPLKLDWWPPVFREKTFQAAIRNVQAARDQLLSLSEQNPQLPIEAINAFDDAMRQLGVEFYSVFPPPWQNMPTERVLELIGAERHLVQLSEEVEAIRDRGTLNAMTRGQYFDPLRDGENAATLIAWMTRNGMEFAPPRPGHEDAYQALMGQMKEMFVIFGEPLPDPEAPLPKTNPRRATDIPRPQ</sequence>
<keyword evidence="3" id="KW-1185">Reference proteome</keyword>
<evidence type="ECO:0000256" key="1">
    <source>
        <dbReference type="SAM" id="MobiDB-lite"/>
    </source>
</evidence>
<protein>
    <submittedName>
        <fullName evidence="2">Putative secreted protein</fullName>
    </submittedName>
</protein>
<feature type="region of interest" description="Disordered" evidence="1">
    <location>
        <begin position="423"/>
        <end position="447"/>
    </location>
</feature>
<evidence type="ECO:0000313" key="2">
    <source>
        <dbReference type="EMBL" id="EMI53537.1"/>
    </source>
</evidence>
<dbReference type="AlphaFoldDB" id="M5TWE9"/>
<name>M5TWE9_9BACT</name>